<dbReference type="GO" id="GO:0034976">
    <property type="term" value="P:response to endoplasmic reticulum stress"/>
    <property type="evidence" value="ECO:0007669"/>
    <property type="project" value="TreeGrafter"/>
</dbReference>
<comment type="subcellular location">
    <subcellularLocation>
        <location evidence="2">Endoplasmic reticulum lumen</location>
    </subcellularLocation>
</comment>
<evidence type="ECO:0000256" key="6">
    <source>
        <dbReference type="ARBA" id="ARBA00023284"/>
    </source>
</evidence>
<dbReference type="InterPro" id="IPR017937">
    <property type="entry name" value="Thioredoxin_CS"/>
</dbReference>
<dbReference type="InterPro" id="IPR057305">
    <property type="entry name" value="Thioredox_PDIA6_C"/>
</dbReference>
<dbReference type="PROSITE" id="PS51352">
    <property type="entry name" value="THIOREDOXIN_2"/>
    <property type="match status" value="1"/>
</dbReference>
<feature type="region of interest" description="Disordered" evidence="7">
    <location>
        <begin position="437"/>
        <end position="480"/>
    </location>
</feature>
<dbReference type="OrthoDB" id="10264505at2759"/>
<organism evidence="10 11">
    <name type="scientific">Hapsidospora chrysogenum (strain ATCC 11550 / CBS 779.69 / DSM 880 / IAM 14645 / JCM 23072 / IMI 49137)</name>
    <name type="common">Acremonium chrysogenum</name>
    <dbReference type="NCBI Taxonomy" id="857340"/>
    <lineage>
        <taxon>Eukaryota</taxon>
        <taxon>Fungi</taxon>
        <taxon>Dikarya</taxon>
        <taxon>Ascomycota</taxon>
        <taxon>Pezizomycotina</taxon>
        <taxon>Sordariomycetes</taxon>
        <taxon>Hypocreomycetidae</taxon>
        <taxon>Hypocreales</taxon>
        <taxon>Bionectriaceae</taxon>
        <taxon>Hapsidospora</taxon>
    </lineage>
</organism>
<keyword evidence="5" id="KW-0413">Isomerase</keyword>
<dbReference type="GO" id="GO:0003756">
    <property type="term" value="F:protein disulfide isomerase activity"/>
    <property type="evidence" value="ECO:0007669"/>
    <property type="project" value="UniProtKB-EC"/>
</dbReference>
<dbReference type="SUPFAM" id="SSF52833">
    <property type="entry name" value="Thioredoxin-like"/>
    <property type="match status" value="2"/>
</dbReference>
<evidence type="ECO:0000256" key="2">
    <source>
        <dbReference type="ARBA" id="ARBA00004319"/>
    </source>
</evidence>
<evidence type="ECO:0000313" key="10">
    <source>
        <dbReference type="EMBL" id="KFH43082.1"/>
    </source>
</evidence>
<feature type="compositionally biased region" description="Basic and acidic residues" evidence="7">
    <location>
        <begin position="437"/>
        <end position="457"/>
    </location>
</feature>
<keyword evidence="8" id="KW-0732">Signal</keyword>
<feature type="compositionally biased region" description="Basic and acidic residues" evidence="7">
    <location>
        <begin position="262"/>
        <end position="279"/>
    </location>
</feature>
<accession>A0A086T150</accession>
<evidence type="ECO:0000259" key="9">
    <source>
        <dbReference type="PROSITE" id="PS51352"/>
    </source>
</evidence>
<dbReference type="Gene3D" id="3.40.30.10">
    <property type="entry name" value="Glutaredoxin"/>
    <property type="match status" value="2"/>
</dbReference>
<dbReference type="GO" id="GO:0005788">
    <property type="term" value="C:endoplasmic reticulum lumen"/>
    <property type="evidence" value="ECO:0007669"/>
    <property type="project" value="UniProtKB-SubCell"/>
</dbReference>
<dbReference type="PRINTS" id="PR00421">
    <property type="entry name" value="THIOREDOXIN"/>
</dbReference>
<feature type="compositionally biased region" description="Low complexity" evidence="7">
    <location>
        <begin position="289"/>
        <end position="302"/>
    </location>
</feature>
<feature type="region of interest" description="Disordered" evidence="7">
    <location>
        <begin position="242"/>
        <end position="302"/>
    </location>
</feature>
<dbReference type="GO" id="GO:0015035">
    <property type="term" value="F:protein-disulfide reductase activity"/>
    <property type="evidence" value="ECO:0007669"/>
    <property type="project" value="TreeGrafter"/>
</dbReference>
<evidence type="ECO:0000256" key="7">
    <source>
        <dbReference type="SAM" id="MobiDB-lite"/>
    </source>
</evidence>
<sequence>MPHHTTLVAALTAALAALPSAQAGMYLRSSPVLQLDAKNFDSLITKSNHTSIVEFYAPWCGHCQNLKPAYEKAARNLEGLAKVAAVDCDDDANKALCGAHGVQGFPTLKTFRPGKKPGKPVVEDYQGPRTASGITDDVVSKINNHVAKITDKDVDDFLAKEGPKALLFTEKGTTSALLRSVAIDFLDVIKVGQIRNKEKGAVERFGIESFPTLVLVPEGTDSEPIIYDGELKKNSVVEFLKQAGEPNPDPAPAKSKDGKKKQKDESKKPKDETKAKADEPEPEPEEAPEASSSASSTAENAASTMIPIKPVSSTEMLQEKCLQRDSHTCVLAIVPSDDSEKGTRAVESLSKLNAKYIHGKRHLFPFFSVPDSIGTELGLRKALELSGEVELVAINARRKWWRHYEGDFGLESVEAWIDAIRLGEGDKKKLPKEIIVEKVAQEKPAEESSSEETRATDPEAEVETEAPQPAEEAESAHDEL</sequence>
<dbReference type="PANTHER" id="PTHR45815">
    <property type="entry name" value="PROTEIN DISULFIDE-ISOMERASE A6"/>
    <property type="match status" value="1"/>
</dbReference>
<dbReference type="EC" id="5.3.4.1" evidence="3"/>
<dbReference type="STRING" id="857340.A0A086T150"/>
<evidence type="ECO:0000256" key="1">
    <source>
        <dbReference type="ARBA" id="ARBA00001182"/>
    </source>
</evidence>
<feature type="domain" description="Thioredoxin" evidence="9">
    <location>
        <begin position="7"/>
        <end position="144"/>
    </location>
</feature>
<keyword evidence="6" id="KW-0676">Redox-active center</keyword>
<name>A0A086T150_HAPC1</name>
<reference evidence="11" key="1">
    <citation type="journal article" date="2014" name="Genome Announc.">
        <title>Genome sequence and annotation of Acremonium chrysogenum, producer of the beta-lactam antibiotic cephalosporin C.</title>
        <authorList>
            <person name="Terfehr D."/>
            <person name="Dahlmann T.A."/>
            <person name="Specht T."/>
            <person name="Zadra I."/>
            <person name="Kuernsteiner H."/>
            <person name="Kueck U."/>
        </authorList>
    </citation>
    <scope>NUCLEOTIDE SEQUENCE [LARGE SCALE GENOMIC DNA]</scope>
    <source>
        <strain evidence="11">ATCC 11550 / CBS 779.69 / DSM 880 / IAM 14645 / JCM 23072 / IMI 49137</strain>
    </source>
</reference>
<dbReference type="HOGENOM" id="CLU_030577_0_0_1"/>
<dbReference type="PROSITE" id="PS00194">
    <property type="entry name" value="THIOREDOXIN_1"/>
    <property type="match status" value="1"/>
</dbReference>
<evidence type="ECO:0000256" key="3">
    <source>
        <dbReference type="ARBA" id="ARBA00012723"/>
    </source>
</evidence>
<evidence type="ECO:0000256" key="4">
    <source>
        <dbReference type="ARBA" id="ARBA00023157"/>
    </source>
</evidence>
<dbReference type="InterPro" id="IPR036249">
    <property type="entry name" value="Thioredoxin-like_sf"/>
</dbReference>
<evidence type="ECO:0000256" key="8">
    <source>
        <dbReference type="SAM" id="SignalP"/>
    </source>
</evidence>
<protein>
    <recommendedName>
        <fullName evidence="3">protein disulfide-isomerase</fullName>
        <ecNumber evidence="3">5.3.4.1</ecNumber>
    </recommendedName>
</protein>
<comment type="caution">
    <text evidence="10">The sequence shown here is derived from an EMBL/GenBank/DDBJ whole genome shotgun (WGS) entry which is preliminary data.</text>
</comment>
<evidence type="ECO:0000313" key="11">
    <source>
        <dbReference type="Proteomes" id="UP000029964"/>
    </source>
</evidence>
<keyword evidence="11" id="KW-1185">Reference proteome</keyword>
<dbReference type="InterPro" id="IPR013766">
    <property type="entry name" value="Thioredoxin_domain"/>
</dbReference>
<keyword evidence="4" id="KW-1015">Disulfide bond</keyword>
<comment type="catalytic activity">
    <reaction evidence="1">
        <text>Catalyzes the rearrangement of -S-S- bonds in proteins.</text>
        <dbReference type="EC" id="5.3.4.1"/>
    </reaction>
</comment>
<proteinExistence type="predicted"/>
<dbReference type="Pfam" id="PF24541">
    <property type="entry name" value="Thioredox_PDIA6_C"/>
    <property type="match status" value="1"/>
</dbReference>
<dbReference type="CDD" id="cd03002">
    <property type="entry name" value="PDI_a_MPD1_like"/>
    <property type="match status" value="1"/>
</dbReference>
<dbReference type="Pfam" id="PF00085">
    <property type="entry name" value="Thioredoxin"/>
    <property type="match status" value="1"/>
</dbReference>
<dbReference type="Proteomes" id="UP000029964">
    <property type="component" value="Unassembled WGS sequence"/>
</dbReference>
<feature type="chain" id="PRO_5001815277" description="protein disulfide-isomerase" evidence="8">
    <location>
        <begin position="24"/>
        <end position="480"/>
    </location>
</feature>
<dbReference type="AlphaFoldDB" id="A0A086T150"/>
<gene>
    <name evidence="10" type="ORF">ACRE_061790</name>
</gene>
<dbReference type="PANTHER" id="PTHR45815:SF3">
    <property type="entry name" value="PROTEIN DISULFIDE-ISOMERASE A6"/>
    <property type="match status" value="1"/>
</dbReference>
<feature type="signal peptide" evidence="8">
    <location>
        <begin position="1"/>
        <end position="23"/>
    </location>
</feature>
<dbReference type="EMBL" id="JPKY01000078">
    <property type="protein sequence ID" value="KFH43082.1"/>
    <property type="molecule type" value="Genomic_DNA"/>
</dbReference>
<evidence type="ECO:0000256" key="5">
    <source>
        <dbReference type="ARBA" id="ARBA00023235"/>
    </source>
</evidence>